<dbReference type="EC" id="3.-.-.-" evidence="3"/>
<evidence type="ECO:0000256" key="1">
    <source>
        <dbReference type="SAM" id="Phobius"/>
    </source>
</evidence>
<comment type="caution">
    <text evidence="3">The sequence shown here is derived from an EMBL/GenBank/DDBJ whole genome shotgun (WGS) entry which is preliminary data.</text>
</comment>
<sequence length="424" mass="46977">MIRKKILFGGITLLAGVGYLLWPVYQFYAWSLDALPLSPFGWQVLSTKAPSTQVLYDRERQAAAEQSLIAIENHRKEIGAPAISAAVSACGKLVWAGASGWADLEEKIPVSTETRFRIGSTSKALTGTALARLVQKGSIELDKSIANYLDPLPNPEWAAITPRQLASHTSGLPHYKKNSDWLGLYETLALKNHYESMYQALGIFDGSELLFKPGTEFYYSTLGTVLLGAVLAGAEQKSYLQLMKEEVFSPASMTSTDISPINGDMQRNIAKFYKSNHLSGDELRLREWRPVDLSHRLPGGGFISTPSDLAKFGARYLDDNYLTPEIREIFWTPQKLANGEVNMQGYALGWRYRNQDIPGVGLLQYANHGGVSRGSQSWLMVMPDHGLSVAVNINRKTKVFWDFGRVSMDIAAAFIKEQNALGCE</sequence>
<dbReference type="PANTHER" id="PTHR46520:SF1">
    <property type="entry name" value="SERINE BETA-LACTAMASE-LIKE PROTEIN LACTB, MITOCHONDRIAL"/>
    <property type="match status" value="1"/>
</dbReference>
<protein>
    <submittedName>
        <fullName evidence="3">Serine hydrolase domain-containing protein</fullName>
        <ecNumber evidence="3">3.-.-.-</ecNumber>
    </submittedName>
</protein>
<name>A0ABV4NK23_9GAMM</name>
<organism evidence="3 4">
    <name type="scientific">Microbulbifer echini</name>
    <dbReference type="NCBI Taxonomy" id="1529067"/>
    <lineage>
        <taxon>Bacteria</taxon>
        <taxon>Pseudomonadati</taxon>
        <taxon>Pseudomonadota</taxon>
        <taxon>Gammaproteobacteria</taxon>
        <taxon>Cellvibrionales</taxon>
        <taxon>Microbulbiferaceae</taxon>
        <taxon>Microbulbifer</taxon>
    </lineage>
</organism>
<dbReference type="PANTHER" id="PTHR46520">
    <property type="entry name" value="SERINE BETA-LACTAMASE-LIKE PROTEIN LACTB, MITOCHONDRIAL"/>
    <property type="match status" value="1"/>
</dbReference>
<dbReference type="Gene3D" id="3.40.710.10">
    <property type="entry name" value="DD-peptidase/beta-lactamase superfamily"/>
    <property type="match status" value="1"/>
</dbReference>
<reference evidence="3 4" key="1">
    <citation type="submission" date="2024-08" db="EMBL/GenBank/DDBJ databases">
        <authorList>
            <person name="Ishaq N."/>
        </authorList>
    </citation>
    <scope>NUCLEOTIDE SEQUENCE [LARGE SCALE GENOMIC DNA]</scope>
    <source>
        <strain evidence="3 4">JCM 30400</strain>
    </source>
</reference>
<dbReference type="EMBL" id="JBGMEL010000002">
    <property type="protein sequence ID" value="MFA0789361.1"/>
    <property type="molecule type" value="Genomic_DNA"/>
</dbReference>
<dbReference type="InterPro" id="IPR001466">
    <property type="entry name" value="Beta-lactam-related"/>
</dbReference>
<dbReference type="RefSeq" id="WP_299583882.1">
    <property type="nucleotide sequence ID" value="NZ_JBGMEL010000002.1"/>
</dbReference>
<dbReference type="SUPFAM" id="SSF56601">
    <property type="entry name" value="beta-lactamase/transpeptidase-like"/>
    <property type="match status" value="1"/>
</dbReference>
<evidence type="ECO:0000259" key="2">
    <source>
        <dbReference type="Pfam" id="PF00144"/>
    </source>
</evidence>
<dbReference type="Proteomes" id="UP001569414">
    <property type="component" value="Unassembled WGS sequence"/>
</dbReference>
<keyword evidence="1" id="KW-0472">Membrane</keyword>
<dbReference type="GO" id="GO:0016787">
    <property type="term" value="F:hydrolase activity"/>
    <property type="evidence" value="ECO:0007669"/>
    <property type="project" value="UniProtKB-KW"/>
</dbReference>
<feature type="domain" description="Beta-lactamase-related" evidence="2">
    <location>
        <begin position="71"/>
        <end position="398"/>
    </location>
</feature>
<accession>A0ABV4NK23</accession>
<feature type="transmembrane region" description="Helical" evidence="1">
    <location>
        <begin position="7"/>
        <end position="28"/>
    </location>
</feature>
<evidence type="ECO:0000313" key="3">
    <source>
        <dbReference type="EMBL" id="MFA0789361.1"/>
    </source>
</evidence>
<proteinExistence type="predicted"/>
<dbReference type="InterPro" id="IPR052794">
    <property type="entry name" value="Mito_Ser_Protease_LACTB"/>
</dbReference>
<dbReference type="InterPro" id="IPR012338">
    <property type="entry name" value="Beta-lactam/transpept-like"/>
</dbReference>
<keyword evidence="4" id="KW-1185">Reference proteome</keyword>
<keyword evidence="1" id="KW-1133">Transmembrane helix</keyword>
<gene>
    <name evidence="3" type="ORF">ACCI51_02315</name>
</gene>
<keyword evidence="1" id="KW-0812">Transmembrane</keyword>
<evidence type="ECO:0000313" key="4">
    <source>
        <dbReference type="Proteomes" id="UP001569414"/>
    </source>
</evidence>
<keyword evidence="3" id="KW-0378">Hydrolase</keyword>
<dbReference type="Pfam" id="PF00144">
    <property type="entry name" value="Beta-lactamase"/>
    <property type="match status" value="1"/>
</dbReference>